<accession>A0A1B7LX85</accession>
<dbReference type="Gene3D" id="3.10.129.10">
    <property type="entry name" value="Hotdog Thioesterase"/>
    <property type="match status" value="1"/>
</dbReference>
<dbReference type="OrthoDB" id="9774179at2"/>
<evidence type="ECO:0000313" key="4">
    <source>
        <dbReference type="Proteomes" id="UP000078292"/>
    </source>
</evidence>
<evidence type="ECO:0000313" key="3">
    <source>
        <dbReference type="EMBL" id="OAV59772.1"/>
    </source>
</evidence>
<dbReference type="InterPro" id="IPR002539">
    <property type="entry name" value="MaoC-like_dom"/>
</dbReference>
<organism evidence="3 4">
    <name type="scientific">Enteractinococcus helveticum</name>
    <dbReference type="NCBI Taxonomy" id="1837282"/>
    <lineage>
        <taxon>Bacteria</taxon>
        <taxon>Bacillati</taxon>
        <taxon>Actinomycetota</taxon>
        <taxon>Actinomycetes</taxon>
        <taxon>Micrococcales</taxon>
        <taxon>Micrococcaceae</taxon>
    </lineage>
</organism>
<protein>
    <recommendedName>
        <fullName evidence="2">MaoC-like domain-containing protein</fullName>
    </recommendedName>
</protein>
<evidence type="ECO:0000256" key="1">
    <source>
        <dbReference type="ARBA" id="ARBA00005254"/>
    </source>
</evidence>
<comment type="caution">
    <text evidence="3">The sequence shown here is derived from an EMBL/GenBank/DDBJ whole genome shotgun (WGS) entry which is preliminary data.</text>
</comment>
<dbReference type="Proteomes" id="UP000078292">
    <property type="component" value="Unassembled WGS sequence"/>
</dbReference>
<gene>
    <name evidence="3" type="ORF">A6F49_13435</name>
</gene>
<proteinExistence type="inferred from homology"/>
<dbReference type="STRING" id="1837282.A6F49_13435"/>
<dbReference type="SUPFAM" id="SSF54637">
    <property type="entry name" value="Thioesterase/thiol ester dehydrase-isomerase"/>
    <property type="match status" value="1"/>
</dbReference>
<comment type="similarity">
    <text evidence="1">Belongs to the enoyl-CoA hydratase/isomerase family.</text>
</comment>
<reference evidence="3 4" key="1">
    <citation type="submission" date="2016-04" db="EMBL/GenBank/DDBJ databases">
        <title>First whole genome shotgun sequence of the bacterium Enteractinococcus sp. strain UASWS1574.</title>
        <authorList>
            <person name="Crovadore J."/>
            <person name="Chablais R."/>
            <person name="Lefort F."/>
        </authorList>
    </citation>
    <scope>NUCLEOTIDE SEQUENCE [LARGE SCALE GENOMIC DNA]</scope>
    <source>
        <strain evidence="3 4">UASWS1574</strain>
    </source>
</reference>
<dbReference type="EMBL" id="LXEY01000021">
    <property type="protein sequence ID" value="OAV59772.1"/>
    <property type="molecule type" value="Genomic_DNA"/>
</dbReference>
<dbReference type="Pfam" id="PF01575">
    <property type="entry name" value="MaoC_dehydratas"/>
    <property type="match status" value="1"/>
</dbReference>
<name>A0A1B7LX85_9MICC</name>
<keyword evidence="4" id="KW-1185">Reference proteome</keyword>
<dbReference type="PANTHER" id="PTHR43841:SF3">
    <property type="entry name" value="(3R)-HYDROXYACYL-ACP DEHYDRATASE SUBUNIT HADB"/>
    <property type="match status" value="1"/>
</dbReference>
<feature type="domain" description="MaoC-like" evidence="2">
    <location>
        <begin position="205"/>
        <end position="284"/>
    </location>
</feature>
<dbReference type="InterPro" id="IPR029069">
    <property type="entry name" value="HotDog_dom_sf"/>
</dbReference>
<sequence>MVELNIVDSTPQPENLRAVRLSEIPSLTSSYGKVATGLLRAKQSVASSLPGTRWETTDVISRRLVDEYNALMGSSGVVGQNSAPSVTVHITAFGLSTAMMAEQRFPLPLLGMVHLQHKVWHMSDVPIDQPVRISTWAQNMRPHHAGTTVEIWVQVLDATTDKLLWQSMAIYLSKSVVMPGAEKPERPVREPFQAPVMTAQWELPRDIGRRYGAISGDRNPIHLSNLTAKALGMPSAIAHGMYAAGKMLAGRETLAPYTWAIEFASPMRLPSKVAVNYRQEGDRLLTTGWNAKHEKLHFLAEIRQF</sequence>
<dbReference type="PANTHER" id="PTHR43841">
    <property type="entry name" value="3-HYDROXYACYL-THIOESTER DEHYDRATASE HTDX-RELATED"/>
    <property type="match status" value="1"/>
</dbReference>
<evidence type="ECO:0000259" key="2">
    <source>
        <dbReference type="Pfam" id="PF01575"/>
    </source>
</evidence>
<dbReference type="RefSeq" id="WP_052504926.1">
    <property type="nucleotide sequence ID" value="NZ_LXEY01000021.1"/>
</dbReference>
<dbReference type="AlphaFoldDB" id="A0A1B7LX85"/>